<reference evidence="1" key="1">
    <citation type="journal article" date="2015" name="Nature">
        <title>Complex archaea that bridge the gap between prokaryotes and eukaryotes.</title>
        <authorList>
            <person name="Spang A."/>
            <person name="Saw J.H."/>
            <person name="Jorgensen S.L."/>
            <person name="Zaremba-Niedzwiedzka K."/>
            <person name="Martijn J."/>
            <person name="Lind A.E."/>
            <person name="van Eijk R."/>
            <person name="Schleper C."/>
            <person name="Guy L."/>
            <person name="Ettema T.J."/>
        </authorList>
    </citation>
    <scope>NUCLEOTIDE SEQUENCE</scope>
</reference>
<dbReference type="InterPro" id="IPR036388">
    <property type="entry name" value="WH-like_DNA-bd_sf"/>
</dbReference>
<dbReference type="SUPFAM" id="SSF46785">
    <property type="entry name" value="Winged helix' DNA-binding domain"/>
    <property type="match status" value="1"/>
</dbReference>
<comment type="caution">
    <text evidence="1">The sequence shown here is derived from an EMBL/GenBank/DDBJ whole genome shotgun (WGS) entry which is preliminary data.</text>
</comment>
<accession>A0A0F9A9Z1</accession>
<protein>
    <submittedName>
        <fullName evidence="1">Uncharacterized protein</fullName>
    </submittedName>
</protein>
<sequence>SIRGRNGGFVMAEPPSDIFIRDIVDLFMKLDSYKSCFLGLKNCDGTCGFHSRWRIITEQFGKMLDGITIDKIL</sequence>
<organism evidence="1">
    <name type="scientific">marine sediment metagenome</name>
    <dbReference type="NCBI Taxonomy" id="412755"/>
    <lineage>
        <taxon>unclassified sequences</taxon>
        <taxon>metagenomes</taxon>
        <taxon>ecological metagenomes</taxon>
    </lineage>
</organism>
<dbReference type="Pfam" id="PF02082">
    <property type="entry name" value="Rrf2"/>
    <property type="match status" value="1"/>
</dbReference>
<dbReference type="Gene3D" id="1.10.10.10">
    <property type="entry name" value="Winged helix-like DNA-binding domain superfamily/Winged helix DNA-binding domain"/>
    <property type="match status" value="1"/>
</dbReference>
<evidence type="ECO:0000313" key="1">
    <source>
        <dbReference type="EMBL" id="KKK95000.1"/>
    </source>
</evidence>
<dbReference type="AlphaFoldDB" id="A0A0F9A9Z1"/>
<dbReference type="PROSITE" id="PS51197">
    <property type="entry name" value="HTH_RRF2_2"/>
    <property type="match status" value="1"/>
</dbReference>
<proteinExistence type="predicted"/>
<feature type="non-terminal residue" evidence="1">
    <location>
        <position position="1"/>
    </location>
</feature>
<dbReference type="InterPro" id="IPR000944">
    <property type="entry name" value="Tscrpt_reg_Rrf2"/>
</dbReference>
<dbReference type="InterPro" id="IPR036390">
    <property type="entry name" value="WH_DNA-bd_sf"/>
</dbReference>
<dbReference type="EMBL" id="LAZR01047101">
    <property type="protein sequence ID" value="KKK95000.1"/>
    <property type="molecule type" value="Genomic_DNA"/>
</dbReference>
<name>A0A0F9A9Z1_9ZZZZ</name>
<gene>
    <name evidence="1" type="ORF">LCGC14_2677180</name>
</gene>